<evidence type="ECO:0000313" key="3">
    <source>
        <dbReference type="Proteomes" id="UP000272025"/>
    </source>
</evidence>
<name>A0A3N2PX74_SODAK</name>
<gene>
    <name evidence="2" type="ORF">SODALDRAFT_378205</name>
</gene>
<dbReference type="AlphaFoldDB" id="A0A3N2PX74"/>
<dbReference type="OrthoDB" id="4762960at2759"/>
<accession>A0A3N2PX74</accession>
<dbReference type="EMBL" id="ML119054">
    <property type="protein sequence ID" value="ROT39082.1"/>
    <property type="molecule type" value="Genomic_DNA"/>
</dbReference>
<feature type="compositionally biased region" description="Low complexity" evidence="1">
    <location>
        <begin position="156"/>
        <end position="175"/>
    </location>
</feature>
<dbReference type="GeneID" id="39583440"/>
<organism evidence="2 3">
    <name type="scientific">Sodiomyces alkalinus (strain CBS 110278 / VKM F-3762 / F11)</name>
    <name type="common">Alkaliphilic filamentous fungus</name>
    <dbReference type="NCBI Taxonomy" id="1314773"/>
    <lineage>
        <taxon>Eukaryota</taxon>
        <taxon>Fungi</taxon>
        <taxon>Dikarya</taxon>
        <taxon>Ascomycota</taxon>
        <taxon>Pezizomycotina</taxon>
        <taxon>Sordariomycetes</taxon>
        <taxon>Hypocreomycetidae</taxon>
        <taxon>Glomerellales</taxon>
        <taxon>Plectosphaerellaceae</taxon>
        <taxon>Sodiomyces</taxon>
    </lineage>
</organism>
<evidence type="ECO:0000256" key="1">
    <source>
        <dbReference type="SAM" id="MobiDB-lite"/>
    </source>
</evidence>
<evidence type="ECO:0000313" key="2">
    <source>
        <dbReference type="EMBL" id="ROT39082.1"/>
    </source>
</evidence>
<dbReference type="Proteomes" id="UP000272025">
    <property type="component" value="Unassembled WGS sequence"/>
</dbReference>
<dbReference type="RefSeq" id="XP_028466888.1">
    <property type="nucleotide sequence ID" value="XM_028614963.1"/>
</dbReference>
<feature type="compositionally biased region" description="Polar residues" evidence="1">
    <location>
        <begin position="126"/>
        <end position="150"/>
    </location>
</feature>
<feature type="region of interest" description="Disordered" evidence="1">
    <location>
        <begin position="125"/>
        <end position="179"/>
    </location>
</feature>
<sequence>MTVAPGAFMNDPVVGDRIGHMEARGFPYFTKFGLELCKQFALDTISLSEIGLKPTEMEFVEGETVANGAAAGMPALATPSTLAGLGLGKKAALNTYHLLGPAGSHPHKPLPHWLRCFNQRAEHKPINTNNPKISSVALTRAPRNSSTSQVVPPPARGSSPTRSRSYRTSTTQSDTIFSRIEPSKAEAAAAALFVPLVESLPRRT</sequence>
<protein>
    <submittedName>
        <fullName evidence="2">Uncharacterized protein</fullName>
    </submittedName>
</protein>
<keyword evidence="3" id="KW-1185">Reference proteome</keyword>
<reference evidence="2 3" key="1">
    <citation type="journal article" date="2018" name="Mol. Ecol.">
        <title>The obligate alkalophilic soda-lake fungus Sodiomyces alkalinus has shifted to a protein diet.</title>
        <authorList>
            <person name="Grum-Grzhimaylo A.A."/>
            <person name="Falkoski D.L."/>
            <person name="van den Heuvel J."/>
            <person name="Valero-Jimenez C.A."/>
            <person name="Min B."/>
            <person name="Choi I.G."/>
            <person name="Lipzen A."/>
            <person name="Daum C.G."/>
            <person name="Aanen D.K."/>
            <person name="Tsang A."/>
            <person name="Henrissat B."/>
            <person name="Bilanenko E.N."/>
            <person name="de Vries R.P."/>
            <person name="van Kan J.A.L."/>
            <person name="Grigoriev I.V."/>
            <person name="Debets A.J.M."/>
        </authorList>
    </citation>
    <scope>NUCLEOTIDE SEQUENCE [LARGE SCALE GENOMIC DNA]</scope>
    <source>
        <strain evidence="2 3">F11</strain>
    </source>
</reference>
<proteinExistence type="predicted"/>